<feature type="signal peptide" evidence="2">
    <location>
        <begin position="1"/>
        <end position="30"/>
    </location>
</feature>
<evidence type="ECO:0000256" key="1">
    <source>
        <dbReference type="SAM" id="MobiDB-lite"/>
    </source>
</evidence>
<dbReference type="STRING" id="469383.Cwoe_1430"/>
<accession>D3EYY4</accession>
<keyword evidence="4" id="KW-1185">Reference proteome</keyword>
<evidence type="ECO:0008006" key="5">
    <source>
        <dbReference type="Google" id="ProtNLM"/>
    </source>
</evidence>
<dbReference type="eggNOG" id="COG0823">
    <property type="taxonomic scope" value="Bacteria"/>
</dbReference>
<name>D3EYY4_CONWI</name>
<dbReference type="KEGG" id="cwo:Cwoe_1430"/>
<dbReference type="Gene3D" id="2.120.10.30">
    <property type="entry name" value="TolB, C-terminal domain"/>
    <property type="match status" value="1"/>
</dbReference>
<protein>
    <recommendedName>
        <fullName evidence="5">WD40 domain protein beta Propeller</fullName>
    </recommendedName>
</protein>
<dbReference type="SUPFAM" id="SSF69304">
    <property type="entry name" value="Tricorn protease N-terminal domain"/>
    <property type="match status" value="1"/>
</dbReference>
<dbReference type="RefSeq" id="WP_012932909.1">
    <property type="nucleotide sequence ID" value="NC_013739.1"/>
</dbReference>
<dbReference type="InterPro" id="IPR011042">
    <property type="entry name" value="6-blade_b-propeller_TolB-like"/>
</dbReference>
<gene>
    <name evidence="3" type="ordered locus">Cwoe_1430</name>
</gene>
<dbReference type="HOGENOM" id="CLU_565864_0_0_11"/>
<reference evidence="4" key="2">
    <citation type="submission" date="2010-01" db="EMBL/GenBank/DDBJ databases">
        <title>The complete genome of Conexibacter woesei DSM 14684.</title>
        <authorList>
            <consortium name="US DOE Joint Genome Institute (JGI-PGF)"/>
            <person name="Lucas S."/>
            <person name="Copeland A."/>
            <person name="Lapidus A."/>
            <person name="Glavina del Rio T."/>
            <person name="Dalin E."/>
            <person name="Tice H."/>
            <person name="Bruce D."/>
            <person name="Goodwin L."/>
            <person name="Pitluck S."/>
            <person name="Kyrpides N."/>
            <person name="Mavromatis K."/>
            <person name="Ivanova N."/>
            <person name="Mikhailova N."/>
            <person name="Chertkov O."/>
            <person name="Brettin T."/>
            <person name="Detter J.C."/>
            <person name="Han C."/>
            <person name="Larimer F."/>
            <person name="Land M."/>
            <person name="Hauser L."/>
            <person name="Markowitz V."/>
            <person name="Cheng J.-F."/>
            <person name="Hugenholtz P."/>
            <person name="Woyke T."/>
            <person name="Wu D."/>
            <person name="Pukall R."/>
            <person name="Steenblock K."/>
            <person name="Schneider S."/>
            <person name="Klenk H.-P."/>
            <person name="Eisen J.A."/>
        </authorList>
    </citation>
    <scope>NUCLEOTIDE SEQUENCE [LARGE SCALE GENOMIC DNA]</scope>
    <source>
        <strain evidence="4">DSM 14684 / CIP 108061 / JCM 11494 / NBRC 100937 / ID131577</strain>
    </source>
</reference>
<feature type="compositionally biased region" description="Pro residues" evidence="1">
    <location>
        <begin position="338"/>
        <end position="368"/>
    </location>
</feature>
<keyword evidence="2" id="KW-0732">Signal</keyword>
<dbReference type="EMBL" id="CP001854">
    <property type="protein sequence ID" value="ADB49858.1"/>
    <property type="molecule type" value="Genomic_DNA"/>
</dbReference>
<proteinExistence type="predicted"/>
<evidence type="ECO:0000256" key="2">
    <source>
        <dbReference type="SAM" id="SignalP"/>
    </source>
</evidence>
<feature type="compositionally biased region" description="Low complexity" evidence="1">
    <location>
        <begin position="369"/>
        <end position="382"/>
    </location>
</feature>
<reference evidence="3 4" key="1">
    <citation type="journal article" date="2010" name="Stand. Genomic Sci.">
        <title>Complete genome sequence of Conexibacter woesei type strain (ID131577).</title>
        <authorList>
            <person name="Pukall R."/>
            <person name="Lapidus A."/>
            <person name="Glavina Del Rio T."/>
            <person name="Copeland A."/>
            <person name="Tice H."/>
            <person name="Cheng J.-F."/>
            <person name="Lucas S."/>
            <person name="Chen F."/>
            <person name="Nolan M."/>
            <person name="Bruce D."/>
            <person name="Goodwin L."/>
            <person name="Pitluck S."/>
            <person name="Mavromatis K."/>
            <person name="Ivanova N."/>
            <person name="Ovchinnikova G."/>
            <person name="Pati A."/>
            <person name="Chen A."/>
            <person name="Palaniappan K."/>
            <person name="Land M."/>
            <person name="Hauser L."/>
            <person name="Chang Y.-J."/>
            <person name="Jeffries C.D."/>
            <person name="Chain P."/>
            <person name="Meincke L."/>
            <person name="Sims D."/>
            <person name="Brettin T."/>
            <person name="Detter J.C."/>
            <person name="Rohde M."/>
            <person name="Goeker M."/>
            <person name="Bristow J."/>
            <person name="Eisen J.A."/>
            <person name="Markowitz V."/>
            <person name="Kyrpides N.C."/>
            <person name="Klenk H.-P."/>
            <person name="Hugenholtz P."/>
        </authorList>
    </citation>
    <scope>NUCLEOTIDE SEQUENCE [LARGE SCALE GENOMIC DNA]</scope>
    <source>
        <strain evidence="4">DSM 14684 / CIP 108061 / JCM 11494 / NBRC 100937 / ID131577</strain>
    </source>
</reference>
<dbReference type="AlphaFoldDB" id="D3EYY4"/>
<dbReference type="InterPro" id="IPR011659">
    <property type="entry name" value="WD40"/>
</dbReference>
<organism evidence="3 4">
    <name type="scientific">Conexibacter woesei (strain DSM 14684 / CCUG 47730 / CIP 108061 / JCM 11494 / NBRC 100937 / ID131577)</name>
    <dbReference type="NCBI Taxonomy" id="469383"/>
    <lineage>
        <taxon>Bacteria</taxon>
        <taxon>Bacillati</taxon>
        <taxon>Actinomycetota</taxon>
        <taxon>Thermoleophilia</taxon>
        <taxon>Solirubrobacterales</taxon>
        <taxon>Conexibacteraceae</taxon>
        <taxon>Conexibacter</taxon>
    </lineage>
</organism>
<dbReference type="OrthoDB" id="5243203at2"/>
<sequence precursor="true">MLNTPLPRRFGAALAVAGSTLLLAAGGASADSIAYVKGGDVWLSTPDGARQYQVTFDGGYSTVSQADSGRIAALHGDRIRTFEPDGKIVNADGTTRYDVLTPHSYTMPGTQFRGPFDPAISPDGMKIAYTWYYTQFGETPNCNPSTGCQTVYGRQGTNYISPDGRSPFDKPGYNEQTGWVGPSWNGDGETLLSDPIQVGNPDAVVHTPGDAAGGLPGALSRWFFDPSAPGGLNDGEMTRDKTKLVFVTGEQRETLFLYRAMGGYPQVPQNCYRLEDGNGRVSSPSWSPDGKTLAFADAGGVNVLPLPDFANDCGTPTAEHTKRLLIPGASNPDWGPADVPPARPATPDRPNPPQRPNPPRRPSPPRTPTGPVAPGRPVTPAPDTAGPPRGAAITLRKRVTLGAALKNGLTVQLSGLKPGVVRASAITGAKVVASGRAKVGRSGRASVKLVFTAKARRQLRDRRSVKLRLSAGKAHGSVTLKR</sequence>
<feature type="region of interest" description="Disordered" evidence="1">
    <location>
        <begin position="326"/>
        <end position="390"/>
    </location>
</feature>
<feature type="chain" id="PRO_5003043871" description="WD40 domain protein beta Propeller" evidence="2">
    <location>
        <begin position="31"/>
        <end position="482"/>
    </location>
</feature>
<evidence type="ECO:0000313" key="4">
    <source>
        <dbReference type="Proteomes" id="UP000008229"/>
    </source>
</evidence>
<dbReference type="Proteomes" id="UP000008229">
    <property type="component" value="Chromosome"/>
</dbReference>
<dbReference type="Pfam" id="PF07676">
    <property type="entry name" value="PD40"/>
    <property type="match status" value="2"/>
</dbReference>
<evidence type="ECO:0000313" key="3">
    <source>
        <dbReference type="EMBL" id="ADB49858.1"/>
    </source>
</evidence>